<evidence type="ECO:0000313" key="2">
    <source>
        <dbReference type="EMBL" id="SUO03181.1"/>
    </source>
</evidence>
<sequence length="60" mass="6700">MLRLRLKIRLLLVGMSSLALYIGMRIGLEAHGNGLYFLLCIFPWICVLGWSAIGGPLKIK</sequence>
<dbReference type="GeneID" id="77461037"/>
<keyword evidence="1" id="KW-0472">Membrane</keyword>
<gene>
    <name evidence="2" type="ORF">NCTC11087_00032</name>
</gene>
<protein>
    <submittedName>
        <fullName evidence="2">Uncharacterized protein</fullName>
    </submittedName>
</protein>
<proteinExistence type="predicted"/>
<accession>A0A380LIQ1</accession>
<organism evidence="2 3">
    <name type="scientific">Faecalicoccus pleomorphus</name>
    <dbReference type="NCBI Taxonomy" id="1323"/>
    <lineage>
        <taxon>Bacteria</taxon>
        <taxon>Bacillati</taxon>
        <taxon>Bacillota</taxon>
        <taxon>Erysipelotrichia</taxon>
        <taxon>Erysipelotrichales</taxon>
        <taxon>Erysipelotrichaceae</taxon>
        <taxon>Faecalicoccus</taxon>
    </lineage>
</organism>
<dbReference type="EMBL" id="UHFX01000003">
    <property type="protein sequence ID" value="SUO03181.1"/>
    <property type="molecule type" value="Genomic_DNA"/>
</dbReference>
<keyword evidence="1" id="KW-1133">Transmembrane helix</keyword>
<dbReference type="AlphaFoldDB" id="A0A380LIQ1"/>
<name>A0A380LIQ1_9FIRM</name>
<keyword evidence="1" id="KW-0812">Transmembrane</keyword>
<evidence type="ECO:0000313" key="3">
    <source>
        <dbReference type="Proteomes" id="UP000255523"/>
    </source>
</evidence>
<dbReference type="RefSeq" id="WP_022790607.1">
    <property type="nucleotide sequence ID" value="NZ_UHFX01000003.1"/>
</dbReference>
<evidence type="ECO:0000256" key="1">
    <source>
        <dbReference type="SAM" id="Phobius"/>
    </source>
</evidence>
<dbReference type="Proteomes" id="UP000255523">
    <property type="component" value="Unassembled WGS sequence"/>
</dbReference>
<keyword evidence="3" id="KW-1185">Reference proteome</keyword>
<feature type="transmembrane region" description="Helical" evidence="1">
    <location>
        <begin position="35"/>
        <end position="57"/>
    </location>
</feature>
<reference evidence="2 3" key="1">
    <citation type="submission" date="2018-06" db="EMBL/GenBank/DDBJ databases">
        <authorList>
            <consortium name="Pathogen Informatics"/>
            <person name="Doyle S."/>
        </authorList>
    </citation>
    <scope>NUCLEOTIDE SEQUENCE [LARGE SCALE GENOMIC DNA]</scope>
    <source>
        <strain evidence="2 3">NCTC11087</strain>
    </source>
</reference>